<dbReference type="CDD" id="cd06530">
    <property type="entry name" value="S26_SPase_I"/>
    <property type="match status" value="1"/>
</dbReference>
<evidence type="ECO:0000256" key="12">
    <source>
        <dbReference type="SAM" id="Phobius"/>
    </source>
</evidence>
<evidence type="ECO:0000256" key="5">
    <source>
        <dbReference type="ARBA" id="ARBA00022824"/>
    </source>
</evidence>
<evidence type="ECO:0000256" key="6">
    <source>
        <dbReference type="ARBA" id="ARBA00022968"/>
    </source>
</evidence>
<protein>
    <recommendedName>
        <fullName evidence="9 11">Signal peptidase I</fullName>
        <ecNumber evidence="11">3.4.21.89</ecNumber>
    </recommendedName>
</protein>
<comment type="caution">
    <text evidence="14">The sequence shown here is derived from an EMBL/GenBank/DDBJ whole genome shotgun (WGS) entry which is preliminary data.</text>
</comment>
<keyword evidence="7 12" id="KW-1133">Transmembrane helix</keyword>
<dbReference type="InterPro" id="IPR015927">
    <property type="entry name" value="Peptidase_S24_S26A/B/C"/>
</dbReference>
<keyword evidence="2" id="KW-0645">Protease</keyword>
<feature type="domain" description="Peptidase S24/S26A/S26B/S26C" evidence="13">
    <location>
        <begin position="7"/>
        <end position="82"/>
    </location>
</feature>
<accession>A0A9J6QT78</accession>
<keyword evidence="4 14" id="KW-0378">Hydrolase</keyword>
<dbReference type="PROSITE" id="PS00501">
    <property type="entry name" value="SPASE_I_1"/>
    <property type="match status" value="1"/>
</dbReference>
<dbReference type="InterPro" id="IPR036286">
    <property type="entry name" value="LexA/Signal_pep-like_sf"/>
</dbReference>
<gene>
    <name evidence="14" type="ORF">OBO34_10240</name>
</gene>
<keyword evidence="5" id="KW-0256">Endoplasmic reticulum</keyword>
<evidence type="ECO:0000256" key="1">
    <source>
        <dbReference type="ARBA" id="ARBA00004648"/>
    </source>
</evidence>
<dbReference type="Gene3D" id="2.10.109.10">
    <property type="entry name" value="Umud Fragment, subunit A"/>
    <property type="match status" value="1"/>
</dbReference>
<evidence type="ECO:0000256" key="7">
    <source>
        <dbReference type="ARBA" id="ARBA00022989"/>
    </source>
</evidence>
<name>A0A9J6QT78_9FIRM</name>
<dbReference type="Proteomes" id="UP001065549">
    <property type="component" value="Unassembled WGS sequence"/>
</dbReference>
<keyword evidence="8 12" id="KW-0472">Membrane</keyword>
<evidence type="ECO:0000313" key="14">
    <source>
        <dbReference type="EMBL" id="MCU7378732.1"/>
    </source>
</evidence>
<dbReference type="GO" id="GO:0006465">
    <property type="term" value="P:signal peptide processing"/>
    <property type="evidence" value="ECO:0007669"/>
    <property type="project" value="UniProtKB-UniRule"/>
</dbReference>
<dbReference type="NCBIfam" id="TIGR02228">
    <property type="entry name" value="sigpep_I_arch"/>
    <property type="match status" value="1"/>
</dbReference>
<evidence type="ECO:0000256" key="10">
    <source>
        <dbReference type="ARBA" id="ARBA00045533"/>
    </source>
</evidence>
<dbReference type="EC" id="3.4.21.89" evidence="11"/>
<evidence type="ECO:0000256" key="9">
    <source>
        <dbReference type="ARBA" id="ARBA00033305"/>
    </source>
</evidence>
<evidence type="ECO:0000256" key="11">
    <source>
        <dbReference type="NCBIfam" id="TIGR02228"/>
    </source>
</evidence>
<dbReference type="EMBL" id="JAOSHN010000004">
    <property type="protein sequence ID" value="MCU7378732.1"/>
    <property type="molecule type" value="Genomic_DNA"/>
</dbReference>
<evidence type="ECO:0000256" key="8">
    <source>
        <dbReference type="ARBA" id="ARBA00023136"/>
    </source>
</evidence>
<keyword evidence="6" id="KW-0735">Signal-anchor</keyword>
<proteinExistence type="predicted"/>
<comment type="function">
    <text evidence="10">Catalytic component of the signal peptidase complex (SPC) which catalyzes the cleavage of N-terminal signal sequences from nascent proteins as they are translocated into the lumen of the endoplasmic reticulum. Specifically cleaves N-terminal signal peptides that contain a hydrophobic alpha-helix (h-region) shorter than 18-20 amino acids.</text>
</comment>
<feature type="transmembrane region" description="Helical" evidence="12">
    <location>
        <begin position="101"/>
        <end position="118"/>
    </location>
</feature>
<comment type="subcellular location">
    <subcellularLocation>
        <location evidence="1">Endoplasmic reticulum membrane</location>
        <topology evidence="1">Single-pass type II membrane protein</topology>
    </subcellularLocation>
</comment>
<evidence type="ECO:0000256" key="2">
    <source>
        <dbReference type="ARBA" id="ARBA00022670"/>
    </source>
</evidence>
<dbReference type="InterPro" id="IPR001733">
    <property type="entry name" value="Peptidase_S26B"/>
</dbReference>
<dbReference type="GO" id="GO:0009003">
    <property type="term" value="F:signal peptidase activity"/>
    <property type="evidence" value="ECO:0007669"/>
    <property type="project" value="UniProtKB-EC"/>
</dbReference>
<organism evidence="14 15">
    <name type="scientific">Hominibacterium faecale</name>
    <dbReference type="NCBI Taxonomy" id="2839743"/>
    <lineage>
        <taxon>Bacteria</taxon>
        <taxon>Bacillati</taxon>
        <taxon>Bacillota</taxon>
        <taxon>Clostridia</taxon>
        <taxon>Peptostreptococcales</taxon>
        <taxon>Anaerovoracaceae</taxon>
        <taxon>Hominibacterium</taxon>
    </lineage>
</organism>
<dbReference type="PRINTS" id="PR00728">
    <property type="entry name" value="SIGNALPTASE"/>
</dbReference>
<sequence length="148" mass="16379">MPFGYGAAVVLSGSMEPALSTDDLIFVRKTGDLKAGNIIVYQDRAQLVVHRIIALDENTVRTKGDANQAADPPVDRSQVKGTVIGHIPWAGRLVSALQTPAAIFGILIAAIALIEWSYRREKACADRQQQRIRSEIERLKQEKDRDQK</sequence>
<evidence type="ECO:0000256" key="3">
    <source>
        <dbReference type="ARBA" id="ARBA00022692"/>
    </source>
</evidence>
<keyword evidence="3 12" id="KW-0812">Transmembrane</keyword>
<dbReference type="GO" id="GO:0016020">
    <property type="term" value="C:membrane"/>
    <property type="evidence" value="ECO:0007669"/>
    <property type="project" value="UniProtKB-UniRule"/>
</dbReference>
<dbReference type="AlphaFoldDB" id="A0A9J6QT78"/>
<evidence type="ECO:0000259" key="13">
    <source>
        <dbReference type="Pfam" id="PF00717"/>
    </source>
</evidence>
<dbReference type="Pfam" id="PF00717">
    <property type="entry name" value="Peptidase_S24"/>
    <property type="match status" value="1"/>
</dbReference>
<reference evidence="14" key="1">
    <citation type="submission" date="2022-09" db="EMBL/GenBank/DDBJ databases">
        <title>Culturomic study of gut microbiota in children with autism spectrum disorder.</title>
        <authorList>
            <person name="Efimov B.A."/>
            <person name="Chaplin A.V."/>
            <person name="Sokolova S.R."/>
            <person name="Pikina A.P."/>
            <person name="Korzhanova M."/>
            <person name="Belova V."/>
            <person name="Korostin D."/>
        </authorList>
    </citation>
    <scope>NUCLEOTIDE SEQUENCE</scope>
    <source>
        <strain evidence="14">ASD5510</strain>
    </source>
</reference>
<dbReference type="InterPro" id="IPR019533">
    <property type="entry name" value="Peptidase_S26"/>
</dbReference>
<dbReference type="GO" id="GO:0004252">
    <property type="term" value="F:serine-type endopeptidase activity"/>
    <property type="evidence" value="ECO:0007669"/>
    <property type="project" value="UniProtKB-UniRule"/>
</dbReference>
<dbReference type="InterPro" id="IPR019756">
    <property type="entry name" value="Pept_S26A_signal_pept_1_Ser-AS"/>
</dbReference>
<keyword evidence="15" id="KW-1185">Reference proteome</keyword>
<evidence type="ECO:0000313" key="15">
    <source>
        <dbReference type="Proteomes" id="UP001065549"/>
    </source>
</evidence>
<dbReference type="PANTHER" id="PTHR10806:SF6">
    <property type="entry name" value="SIGNAL PEPTIDASE COMPLEX CATALYTIC SUBUNIT SEC11"/>
    <property type="match status" value="1"/>
</dbReference>
<dbReference type="PANTHER" id="PTHR10806">
    <property type="entry name" value="SIGNAL PEPTIDASE COMPLEX CATALYTIC SUBUNIT SEC11"/>
    <property type="match status" value="1"/>
</dbReference>
<dbReference type="SUPFAM" id="SSF51306">
    <property type="entry name" value="LexA/Signal peptidase"/>
    <property type="match status" value="1"/>
</dbReference>
<evidence type="ECO:0000256" key="4">
    <source>
        <dbReference type="ARBA" id="ARBA00022801"/>
    </source>
</evidence>
<dbReference type="RefSeq" id="WP_269478498.1">
    <property type="nucleotide sequence ID" value="NZ_JAOSHN010000004.1"/>
</dbReference>